<name>A0A8J3J0D0_9ACTN</name>
<comment type="similarity">
    <text evidence="11">Belongs to the binding-protein-dependent transport system permease family.</text>
</comment>
<dbReference type="CDD" id="cd06261">
    <property type="entry name" value="TM_PBP2"/>
    <property type="match status" value="1"/>
</dbReference>
<dbReference type="GO" id="GO:0016887">
    <property type="term" value="F:ATP hydrolysis activity"/>
    <property type="evidence" value="ECO:0007669"/>
    <property type="project" value="InterPro"/>
</dbReference>
<keyword evidence="7" id="KW-0547">Nucleotide-binding</keyword>
<keyword evidence="5" id="KW-1003">Cell membrane</keyword>
<feature type="domain" description="ABC transmembrane type-1" evidence="14">
    <location>
        <begin position="96"/>
        <end position="285"/>
    </location>
</feature>
<dbReference type="PANTHER" id="PTHR43297:SF2">
    <property type="entry name" value="DIPEPTIDE TRANSPORT ATP-BINDING PROTEIN DPPD"/>
    <property type="match status" value="1"/>
</dbReference>
<comment type="similarity">
    <text evidence="3">Belongs to the ABC transporter superfamily.</text>
</comment>
<dbReference type="InterPro" id="IPR013563">
    <property type="entry name" value="Oligopep_ABC_C"/>
</dbReference>
<dbReference type="GO" id="GO:0005524">
    <property type="term" value="F:ATP binding"/>
    <property type="evidence" value="ECO:0007669"/>
    <property type="project" value="UniProtKB-KW"/>
</dbReference>
<reference evidence="15" key="1">
    <citation type="submission" date="2021-01" db="EMBL/GenBank/DDBJ databases">
        <title>Whole genome shotgun sequence of Actinocatenispora rupis NBRC 107355.</title>
        <authorList>
            <person name="Komaki H."/>
            <person name="Tamura T."/>
        </authorList>
    </citation>
    <scope>NUCLEOTIDE SEQUENCE</scope>
    <source>
        <strain evidence="15">NBRC 107355</strain>
    </source>
</reference>
<dbReference type="FunFam" id="3.40.50.300:FF:000016">
    <property type="entry name" value="Oligopeptide ABC transporter ATP-binding component"/>
    <property type="match status" value="1"/>
</dbReference>
<dbReference type="InterPro" id="IPR025966">
    <property type="entry name" value="OppC_N"/>
</dbReference>
<keyword evidence="4 11" id="KW-0813">Transport</keyword>
<dbReference type="Gene3D" id="1.10.3720.10">
    <property type="entry name" value="MetI-like"/>
    <property type="match status" value="1"/>
</dbReference>
<dbReference type="CDD" id="cd03257">
    <property type="entry name" value="ABC_NikE_OppD_transporters"/>
    <property type="match status" value="1"/>
</dbReference>
<evidence type="ECO:0000259" key="13">
    <source>
        <dbReference type="PROSITE" id="PS50893"/>
    </source>
</evidence>
<keyword evidence="8 15" id="KW-0067">ATP-binding</keyword>
<evidence type="ECO:0000259" key="14">
    <source>
        <dbReference type="PROSITE" id="PS50928"/>
    </source>
</evidence>
<evidence type="ECO:0000256" key="5">
    <source>
        <dbReference type="ARBA" id="ARBA00022475"/>
    </source>
</evidence>
<proteinExistence type="inferred from homology"/>
<dbReference type="RefSeq" id="WP_203658196.1">
    <property type="nucleotide sequence ID" value="NZ_BAAAZM010000009.1"/>
</dbReference>
<accession>A0A8J3J0D0</accession>
<evidence type="ECO:0000313" key="16">
    <source>
        <dbReference type="Proteomes" id="UP000612808"/>
    </source>
</evidence>
<dbReference type="PROSITE" id="PS50928">
    <property type="entry name" value="ABC_TM1"/>
    <property type="match status" value="1"/>
</dbReference>
<dbReference type="InterPro" id="IPR035906">
    <property type="entry name" value="MetI-like_sf"/>
</dbReference>
<evidence type="ECO:0000256" key="6">
    <source>
        <dbReference type="ARBA" id="ARBA00022692"/>
    </source>
</evidence>
<sequence>MTALEESAAGAARTARPGRAAHPHGAWRTALARPLGRVAVAYLALLVVCSALAPVLAPYRPTATDLDHILSLPSGAHPLGTDALGRDVLSRLLYGGRTSLVDAALAVGVGMAVALAAGLLAGYFGGWLDRGFTWLVDVMLAIPVIVTLLAVLAVIGNSMSAAMIALGVLVAPGIARVVRGATLAVRNELYISAARVSGLPHRHIVVRHVLPRVAGPVLVQASLLAGGALLMDAGLSYLGLGARPPAPTWGNMISEAAGVIDRQPWLLVPPGVVLGLAILAFGLLGDVLRDTSAERTTRRLAPARPVPVTGRKVVEPTTALLSARNVTISVPGPDAPVRVVEGLDLDIGPGECVGLVGETGCGKTITARSVLGLLPPGAAVTAGSIRFDGVDLATASRATLTGLRGTRIAMVFQDPGTSLDPVVTAGRHVAELVRRHHGGSRARVRARTMELLRSVGFPEPEQVAGRYPHQLSGGMAQRVAIAMALAGEPRLLIADEPTTALDVTVQAGILGLLRDLQRDNDMAILLISHDLRIIATMCDRAYVMYAGHVVESGDVAGMFRNPAHPYTDGLLRSAPRRATPGEHLTAIPGTVPPPGSWPVGCHFAARCLLATDECRAAPVPVARLRPPRRTRCLHFDELSGGRA</sequence>
<dbReference type="GO" id="GO:0015833">
    <property type="term" value="P:peptide transport"/>
    <property type="evidence" value="ECO:0007669"/>
    <property type="project" value="InterPro"/>
</dbReference>
<dbReference type="NCBIfam" id="TIGR01727">
    <property type="entry name" value="oligo_HPY"/>
    <property type="match status" value="1"/>
</dbReference>
<evidence type="ECO:0000256" key="7">
    <source>
        <dbReference type="ARBA" id="ARBA00022741"/>
    </source>
</evidence>
<feature type="transmembrane region" description="Helical" evidence="11">
    <location>
        <begin position="161"/>
        <end position="178"/>
    </location>
</feature>
<dbReference type="PROSITE" id="PS00211">
    <property type="entry name" value="ABC_TRANSPORTER_1"/>
    <property type="match status" value="1"/>
</dbReference>
<feature type="transmembrane region" description="Helical" evidence="11">
    <location>
        <begin position="103"/>
        <end position="125"/>
    </location>
</feature>
<keyword evidence="6 11" id="KW-0812">Transmembrane</keyword>
<feature type="compositionally biased region" description="Low complexity" evidence="12">
    <location>
        <begin position="8"/>
        <end position="23"/>
    </location>
</feature>
<evidence type="ECO:0000256" key="4">
    <source>
        <dbReference type="ARBA" id="ARBA00022448"/>
    </source>
</evidence>
<feature type="transmembrane region" description="Helical" evidence="11">
    <location>
        <begin position="38"/>
        <end position="57"/>
    </location>
</feature>
<dbReference type="InterPro" id="IPR003593">
    <property type="entry name" value="AAA+_ATPase"/>
</dbReference>
<feature type="region of interest" description="Disordered" evidence="12">
    <location>
        <begin position="1"/>
        <end position="23"/>
    </location>
</feature>
<dbReference type="PROSITE" id="PS50893">
    <property type="entry name" value="ABC_TRANSPORTER_2"/>
    <property type="match status" value="1"/>
</dbReference>
<dbReference type="EMBL" id="BOMB01000017">
    <property type="protein sequence ID" value="GID12210.1"/>
    <property type="molecule type" value="Genomic_DNA"/>
</dbReference>
<dbReference type="InterPro" id="IPR017871">
    <property type="entry name" value="ABC_transporter-like_CS"/>
</dbReference>
<evidence type="ECO:0000256" key="8">
    <source>
        <dbReference type="ARBA" id="ARBA00022840"/>
    </source>
</evidence>
<feature type="domain" description="ABC transporter" evidence="13">
    <location>
        <begin position="321"/>
        <end position="571"/>
    </location>
</feature>
<dbReference type="SUPFAM" id="SSF161098">
    <property type="entry name" value="MetI-like"/>
    <property type="match status" value="1"/>
</dbReference>
<dbReference type="Pfam" id="PF12911">
    <property type="entry name" value="OppC_N"/>
    <property type="match status" value="1"/>
</dbReference>
<organism evidence="15 16">
    <name type="scientific">Actinocatenispora rupis</name>
    <dbReference type="NCBI Taxonomy" id="519421"/>
    <lineage>
        <taxon>Bacteria</taxon>
        <taxon>Bacillati</taxon>
        <taxon>Actinomycetota</taxon>
        <taxon>Actinomycetes</taxon>
        <taxon>Micromonosporales</taxon>
        <taxon>Micromonosporaceae</taxon>
        <taxon>Actinocatenispora</taxon>
    </lineage>
</organism>
<dbReference type="Gene3D" id="3.40.50.300">
    <property type="entry name" value="P-loop containing nucleotide triphosphate hydrolases"/>
    <property type="match status" value="1"/>
</dbReference>
<comment type="caution">
    <text evidence="15">The sequence shown here is derived from an EMBL/GenBank/DDBJ whole genome shotgun (WGS) entry which is preliminary data.</text>
</comment>
<feature type="transmembrane region" description="Helical" evidence="11">
    <location>
        <begin position="267"/>
        <end position="288"/>
    </location>
</feature>
<keyword evidence="9 11" id="KW-1133">Transmembrane helix</keyword>
<dbReference type="PANTHER" id="PTHR43297">
    <property type="entry name" value="OLIGOPEPTIDE TRANSPORT ATP-BINDING PROTEIN APPD"/>
    <property type="match status" value="1"/>
</dbReference>
<dbReference type="Proteomes" id="UP000612808">
    <property type="component" value="Unassembled WGS sequence"/>
</dbReference>
<evidence type="ECO:0000313" key="15">
    <source>
        <dbReference type="EMBL" id="GID12210.1"/>
    </source>
</evidence>
<dbReference type="SUPFAM" id="SSF52540">
    <property type="entry name" value="P-loop containing nucleoside triphosphate hydrolases"/>
    <property type="match status" value="1"/>
</dbReference>
<evidence type="ECO:0000256" key="2">
    <source>
        <dbReference type="ARBA" id="ARBA00004202"/>
    </source>
</evidence>
<feature type="transmembrane region" description="Helical" evidence="11">
    <location>
        <begin position="217"/>
        <end position="240"/>
    </location>
</feature>
<evidence type="ECO:0000256" key="12">
    <source>
        <dbReference type="SAM" id="MobiDB-lite"/>
    </source>
</evidence>
<keyword evidence="10 11" id="KW-0472">Membrane</keyword>
<evidence type="ECO:0000256" key="9">
    <source>
        <dbReference type="ARBA" id="ARBA00022989"/>
    </source>
</evidence>
<dbReference type="InterPro" id="IPR000515">
    <property type="entry name" value="MetI-like"/>
</dbReference>
<evidence type="ECO:0000256" key="1">
    <source>
        <dbReference type="ARBA" id="ARBA00004141"/>
    </source>
</evidence>
<dbReference type="Pfam" id="PF00528">
    <property type="entry name" value="BPD_transp_1"/>
    <property type="match status" value="1"/>
</dbReference>
<evidence type="ECO:0000256" key="10">
    <source>
        <dbReference type="ARBA" id="ARBA00023136"/>
    </source>
</evidence>
<dbReference type="Pfam" id="PF00005">
    <property type="entry name" value="ABC_tran"/>
    <property type="match status" value="1"/>
</dbReference>
<dbReference type="InterPro" id="IPR003439">
    <property type="entry name" value="ABC_transporter-like_ATP-bd"/>
</dbReference>
<evidence type="ECO:0000256" key="11">
    <source>
        <dbReference type="RuleBase" id="RU363032"/>
    </source>
</evidence>
<comment type="subcellular location">
    <subcellularLocation>
        <location evidence="11">Cell membrane</location>
        <topology evidence="11">Multi-pass membrane protein</topology>
    </subcellularLocation>
    <subcellularLocation>
        <location evidence="2">Cell membrane</location>
        <topology evidence="2">Peripheral membrane protein</topology>
    </subcellularLocation>
    <subcellularLocation>
        <location evidence="1">Membrane</location>
        <topology evidence="1">Multi-pass membrane protein</topology>
    </subcellularLocation>
</comment>
<dbReference type="InterPro" id="IPR050388">
    <property type="entry name" value="ABC_Ni/Peptide_Import"/>
</dbReference>
<evidence type="ECO:0000256" key="3">
    <source>
        <dbReference type="ARBA" id="ARBA00005417"/>
    </source>
</evidence>
<dbReference type="Pfam" id="PF08352">
    <property type="entry name" value="oligo_HPY"/>
    <property type="match status" value="1"/>
</dbReference>
<dbReference type="SMART" id="SM00382">
    <property type="entry name" value="AAA"/>
    <property type="match status" value="1"/>
</dbReference>
<protein>
    <submittedName>
        <fullName evidence="15">Dipeptide/oligopeptide/nickel ABC transporter ATP-binding protein</fullName>
    </submittedName>
</protein>
<dbReference type="InterPro" id="IPR027417">
    <property type="entry name" value="P-loop_NTPase"/>
</dbReference>
<feature type="transmembrane region" description="Helical" evidence="11">
    <location>
        <begin position="132"/>
        <end position="155"/>
    </location>
</feature>
<dbReference type="GO" id="GO:0005886">
    <property type="term" value="C:plasma membrane"/>
    <property type="evidence" value="ECO:0007669"/>
    <property type="project" value="UniProtKB-SubCell"/>
</dbReference>
<keyword evidence="16" id="KW-1185">Reference proteome</keyword>
<gene>
    <name evidence="15" type="ORF">Aru02nite_30990</name>
</gene>
<dbReference type="AlphaFoldDB" id="A0A8J3J0D0"/>
<dbReference type="GO" id="GO:0055085">
    <property type="term" value="P:transmembrane transport"/>
    <property type="evidence" value="ECO:0007669"/>
    <property type="project" value="InterPro"/>
</dbReference>